<gene>
    <name evidence="3" type="ORF">BTM29_04815</name>
</gene>
<dbReference type="RefSeq" id="WP_076614422.1">
    <property type="nucleotide sequence ID" value="NZ_CP019323.1"/>
</dbReference>
<accession>A0A1P8Q233</accession>
<evidence type="ECO:0000313" key="3">
    <source>
        <dbReference type="EMBL" id="APX71918.1"/>
    </source>
</evidence>
<keyword evidence="1" id="KW-1133">Transmembrane helix</keyword>
<dbReference type="KEGG" id="lalw:BTM29_04815"/>
<reference evidence="4" key="1">
    <citation type="submission" date="2016-12" db="EMBL/GenBank/DDBJ databases">
        <authorList>
            <person name="Jung M.Y."/>
            <person name="Lee S.H."/>
        </authorList>
    </citation>
    <scope>NUCLEOTIDE SEQUENCE [LARGE SCALE GENOMIC DNA]</scope>
    <source>
        <strain evidence="4">WiKim39</strain>
    </source>
</reference>
<keyword evidence="1" id="KW-0812">Transmembrane</keyword>
<evidence type="ECO:0000256" key="1">
    <source>
        <dbReference type="SAM" id="Phobius"/>
    </source>
</evidence>
<organism evidence="3 4">
    <name type="scientific">Companilactobacillus allii</name>
    <dbReference type="NCBI Taxonomy" id="1847728"/>
    <lineage>
        <taxon>Bacteria</taxon>
        <taxon>Bacillati</taxon>
        <taxon>Bacillota</taxon>
        <taxon>Bacilli</taxon>
        <taxon>Lactobacillales</taxon>
        <taxon>Lactobacillaceae</taxon>
        <taxon>Companilactobacillus</taxon>
    </lineage>
</organism>
<name>A0A1P8Q233_9LACO</name>
<keyword evidence="4" id="KW-1185">Reference proteome</keyword>
<feature type="domain" description="SHOCT" evidence="2">
    <location>
        <begin position="112"/>
        <end position="139"/>
    </location>
</feature>
<dbReference type="STRING" id="1847728.BTM29_04815"/>
<keyword evidence="1" id="KW-0472">Membrane</keyword>
<dbReference type="AlphaFoldDB" id="A0A1P8Q233"/>
<dbReference type="Pfam" id="PF09851">
    <property type="entry name" value="SHOCT"/>
    <property type="match status" value="1"/>
</dbReference>
<feature type="transmembrane region" description="Helical" evidence="1">
    <location>
        <begin position="21"/>
        <end position="47"/>
    </location>
</feature>
<dbReference type="EMBL" id="CP019323">
    <property type="protein sequence ID" value="APX71918.1"/>
    <property type="molecule type" value="Genomic_DNA"/>
</dbReference>
<sequence>MQFQKLDPVKSYYRRWSTADYVIIILVALGIVSVFGIPVSIILYAIYRMVESKVYVSDIDNRGDKFWVRKIDWKNYRDTHGKNVFNEYRPQRVVTSQQENEAANANQNNNIDQLSKLKELLDQGVLTQEEFDAKKKELLNL</sequence>
<evidence type="ECO:0000259" key="2">
    <source>
        <dbReference type="Pfam" id="PF09851"/>
    </source>
</evidence>
<dbReference type="Proteomes" id="UP000187499">
    <property type="component" value="Chromosome"/>
</dbReference>
<protein>
    <recommendedName>
        <fullName evidence="2">SHOCT domain-containing protein</fullName>
    </recommendedName>
</protein>
<proteinExistence type="predicted"/>
<dbReference type="InterPro" id="IPR018649">
    <property type="entry name" value="SHOCT"/>
</dbReference>
<dbReference type="OrthoDB" id="2297405at2"/>
<evidence type="ECO:0000313" key="4">
    <source>
        <dbReference type="Proteomes" id="UP000187499"/>
    </source>
</evidence>